<keyword evidence="7 15" id="KW-0274">FAD</keyword>
<dbReference type="FunFam" id="3.30.70.20:FF:000015">
    <property type="entry name" value="Electron transfer flavoprotein-ubiquinone oxidoreductase"/>
    <property type="match status" value="1"/>
</dbReference>
<dbReference type="GO" id="GO:0004174">
    <property type="term" value="F:electron-transferring-flavoprotein dehydrogenase activity"/>
    <property type="evidence" value="ECO:0007669"/>
    <property type="project" value="UniProtKB-UniRule"/>
</dbReference>
<comment type="subcellular location">
    <subcellularLocation>
        <location evidence="3">Membrane</location>
    </subcellularLocation>
</comment>
<evidence type="ECO:0000256" key="14">
    <source>
        <dbReference type="ARBA" id="ARBA00023136"/>
    </source>
</evidence>
<gene>
    <name evidence="17" type="ORF">E6K75_03035</name>
</gene>
<keyword evidence="14" id="KW-0472">Membrane</keyword>
<evidence type="ECO:0000256" key="13">
    <source>
        <dbReference type="ARBA" id="ARBA00023075"/>
    </source>
</evidence>
<keyword evidence="6 15" id="KW-0479">Metal-binding</keyword>
<evidence type="ECO:0000256" key="11">
    <source>
        <dbReference type="ARBA" id="ARBA00023004"/>
    </source>
</evidence>
<dbReference type="AlphaFoldDB" id="A0A538T9J6"/>
<dbReference type="PANTHER" id="PTHR10617:SF107">
    <property type="entry name" value="ELECTRON TRANSFER FLAVOPROTEIN-UBIQUINONE OXIDOREDUCTASE, MITOCHONDRIAL"/>
    <property type="match status" value="1"/>
</dbReference>
<evidence type="ECO:0000313" key="17">
    <source>
        <dbReference type="EMBL" id="TMQ60309.1"/>
    </source>
</evidence>
<evidence type="ECO:0000256" key="6">
    <source>
        <dbReference type="ARBA" id="ARBA00022723"/>
    </source>
</evidence>
<keyword evidence="9 15" id="KW-0249">Electron transport</keyword>
<evidence type="ECO:0000313" key="18">
    <source>
        <dbReference type="Proteomes" id="UP000320913"/>
    </source>
</evidence>
<keyword evidence="5 15" id="KW-0285">Flavoprotein</keyword>
<evidence type="ECO:0000256" key="12">
    <source>
        <dbReference type="ARBA" id="ARBA00023014"/>
    </source>
</evidence>
<keyword evidence="12 15" id="KW-0411">Iron-sulfur</keyword>
<dbReference type="InterPro" id="IPR049398">
    <property type="entry name" value="ETF-QO/FixC_UQ-bd"/>
</dbReference>
<dbReference type="PROSITE" id="PS51379">
    <property type="entry name" value="4FE4S_FER_2"/>
    <property type="match status" value="1"/>
</dbReference>
<protein>
    <recommendedName>
        <fullName evidence="15">Electron transfer flavoprotein-ubiquinone oxidoreductase</fullName>
        <shortName evidence="15">ETF-QO</shortName>
        <ecNumber evidence="15">1.5.5.1</ecNumber>
    </recommendedName>
</protein>
<dbReference type="PANTHER" id="PTHR10617">
    <property type="entry name" value="ELECTRON TRANSFER FLAVOPROTEIN-UBIQUINONE OXIDOREDUCTASE"/>
    <property type="match status" value="1"/>
</dbReference>
<dbReference type="Gene3D" id="3.30.70.20">
    <property type="match status" value="1"/>
</dbReference>
<keyword evidence="8" id="KW-0809">Transit peptide</keyword>
<feature type="domain" description="4Fe-4S ferredoxin-type" evidence="16">
    <location>
        <begin position="526"/>
        <end position="555"/>
    </location>
</feature>
<dbReference type="EC" id="1.5.5.1" evidence="15"/>
<evidence type="ECO:0000256" key="5">
    <source>
        <dbReference type="ARBA" id="ARBA00022630"/>
    </source>
</evidence>
<dbReference type="GO" id="GO:0051539">
    <property type="term" value="F:4 iron, 4 sulfur cluster binding"/>
    <property type="evidence" value="ECO:0007669"/>
    <property type="project" value="UniProtKB-UniRule"/>
</dbReference>
<dbReference type="InterPro" id="IPR040156">
    <property type="entry name" value="ETF-QO"/>
</dbReference>
<dbReference type="EMBL" id="VBOV01000081">
    <property type="protein sequence ID" value="TMQ60309.1"/>
    <property type="molecule type" value="Genomic_DNA"/>
</dbReference>
<dbReference type="Proteomes" id="UP000320913">
    <property type="component" value="Unassembled WGS sequence"/>
</dbReference>
<dbReference type="Gene3D" id="3.30.9.90">
    <property type="match status" value="1"/>
</dbReference>
<evidence type="ECO:0000256" key="3">
    <source>
        <dbReference type="ARBA" id="ARBA00004370"/>
    </source>
</evidence>
<dbReference type="GO" id="GO:0016020">
    <property type="term" value="C:membrane"/>
    <property type="evidence" value="ECO:0007669"/>
    <property type="project" value="UniProtKB-SubCell"/>
</dbReference>
<evidence type="ECO:0000259" key="16">
    <source>
        <dbReference type="PROSITE" id="PS51379"/>
    </source>
</evidence>
<dbReference type="GO" id="GO:0046872">
    <property type="term" value="F:metal ion binding"/>
    <property type="evidence" value="ECO:0007669"/>
    <property type="project" value="UniProtKB-KW"/>
</dbReference>
<keyword evidence="10 15" id="KW-0560">Oxidoreductase</keyword>
<evidence type="ECO:0000256" key="2">
    <source>
        <dbReference type="ARBA" id="ARBA00002819"/>
    </source>
</evidence>
<dbReference type="InterPro" id="IPR007859">
    <property type="entry name" value="ETF-QO/FixX_C"/>
</dbReference>
<dbReference type="InterPro" id="IPR036188">
    <property type="entry name" value="FAD/NAD-bd_sf"/>
</dbReference>
<proteinExistence type="predicted"/>
<comment type="function">
    <text evidence="2 15">Accepts electrons from ETF and reduces ubiquinone.</text>
</comment>
<comment type="cofactor">
    <cofactor evidence="1 15">
        <name>FAD</name>
        <dbReference type="ChEBI" id="CHEBI:57692"/>
    </cofactor>
</comment>
<evidence type="ECO:0000256" key="10">
    <source>
        <dbReference type="ARBA" id="ARBA00023002"/>
    </source>
</evidence>
<evidence type="ECO:0000256" key="15">
    <source>
        <dbReference type="RuleBase" id="RU366068"/>
    </source>
</evidence>
<sequence>MTETETRDVLEVDVVFVGGGPAGLAGALRLTQLLERHKEEVAAGRAKPLGEISIAVLEKASEIGAHGISGCILDPRALAELLPDFLAKGAPIESPVTSDDLFFFTKRGKIRFPILPPPLQNHGNYVVSLGNLEKWLGSLVEATGAYVLPGMAAVEALFEGGQMIGVRTGDKGIDRRGNRKANFVPGSDIRAKVTVLCEGARGSLAKRLAVPLRLQEDRAPQIYATGIKEVWRMPEGRVPKGRVIHTMGAPLDSRTFGGGFVYGMGRDLWSVGFVVGLDYWNPTTDPHGLMQEFKRHPFVASLLEGGTIHSYGAKAISEGGYYSIPRLSWAGGLHCGESAALLNSERLKGVHLAMKSGMLAAETAFDALVKGDFGGESMAAYDRRVRESWIGSELYKVRNFHQGFERGLFLGMADAGLQLVTNGLGFGNRPRWKPGHAHMKKIAEAHVRPVSLEETQRRYDNARTFTKVNDVFHSGTKHDEDQPSHLLVADTSVCATRCKEEYGNPCQHFCPANVYEIVPDGSPGAVKLKLNPSNCVHCKTCDIADPYEIITWVPPEGGGGPNYLDL</sequence>
<evidence type="ECO:0000256" key="8">
    <source>
        <dbReference type="ARBA" id="ARBA00022946"/>
    </source>
</evidence>
<dbReference type="Pfam" id="PF21162">
    <property type="entry name" value="ETFQO_UQ-bd"/>
    <property type="match status" value="1"/>
</dbReference>
<name>A0A538T9J6_UNCEI</name>
<dbReference type="SUPFAM" id="SSF54862">
    <property type="entry name" value="4Fe-4S ferredoxins"/>
    <property type="match status" value="1"/>
</dbReference>
<keyword evidence="4 15" id="KW-0813">Transport</keyword>
<keyword evidence="11 15" id="KW-0408">Iron</keyword>
<comment type="caution">
    <text evidence="17">The sequence shown here is derived from an EMBL/GenBank/DDBJ whole genome shotgun (WGS) entry which is preliminary data.</text>
</comment>
<evidence type="ECO:0000256" key="7">
    <source>
        <dbReference type="ARBA" id="ARBA00022827"/>
    </source>
</evidence>
<accession>A0A538T9J6</accession>
<dbReference type="Pfam" id="PF05187">
    <property type="entry name" value="Fer4_ETF_QO"/>
    <property type="match status" value="1"/>
</dbReference>
<dbReference type="Gene3D" id="3.50.50.60">
    <property type="entry name" value="FAD/NAD(P)-binding domain"/>
    <property type="match status" value="1"/>
</dbReference>
<evidence type="ECO:0000256" key="4">
    <source>
        <dbReference type="ARBA" id="ARBA00022448"/>
    </source>
</evidence>
<evidence type="ECO:0000256" key="9">
    <source>
        <dbReference type="ARBA" id="ARBA00022982"/>
    </source>
</evidence>
<comment type="cofactor">
    <cofactor evidence="15">
        <name>[4Fe-4S] cluster</name>
        <dbReference type="ChEBI" id="CHEBI:49883"/>
    </cofactor>
    <text evidence="15">Binds 1 [4Fe-4S] cluster.</text>
</comment>
<organism evidence="17 18">
    <name type="scientific">Eiseniibacteriota bacterium</name>
    <dbReference type="NCBI Taxonomy" id="2212470"/>
    <lineage>
        <taxon>Bacteria</taxon>
        <taxon>Candidatus Eiseniibacteriota</taxon>
    </lineage>
</organism>
<evidence type="ECO:0000256" key="1">
    <source>
        <dbReference type="ARBA" id="ARBA00001974"/>
    </source>
</evidence>
<reference evidence="17 18" key="1">
    <citation type="journal article" date="2019" name="Nat. Microbiol.">
        <title>Mediterranean grassland soil C-N compound turnover is dependent on rainfall and depth, and is mediated by genomically divergent microorganisms.</title>
        <authorList>
            <person name="Diamond S."/>
            <person name="Andeer P.F."/>
            <person name="Li Z."/>
            <person name="Crits-Christoph A."/>
            <person name="Burstein D."/>
            <person name="Anantharaman K."/>
            <person name="Lane K.R."/>
            <person name="Thomas B.C."/>
            <person name="Pan C."/>
            <person name="Northen T.R."/>
            <person name="Banfield J.F."/>
        </authorList>
    </citation>
    <scope>NUCLEOTIDE SEQUENCE [LARGE SCALE GENOMIC DNA]</scope>
    <source>
        <strain evidence="17">WS_5</strain>
    </source>
</reference>
<dbReference type="SUPFAM" id="SSF54373">
    <property type="entry name" value="FAD-linked reductases, C-terminal domain"/>
    <property type="match status" value="1"/>
</dbReference>
<keyword evidence="13 15" id="KW-0830">Ubiquinone</keyword>
<comment type="catalytic activity">
    <reaction evidence="15">
        <text>a ubiquinone + reduced [electron-transfer flavoprotein] = a ubiquinol + oxidized [electron-transfer flavoprotein] + H(+)</text>
        <dbReference type="Rhea" id="RHEA:24052"/>
        <dbReference type="Rhea" id="RHEA-COMP:9565"/>
        <dbReference type="Rhea" id="RHEA-COMP:9566"/>
        <dbReference type="Rhea" id="RHEA-COMP:10685"/>
        <dbReference type="Rhea" id="RHEA-COMP:10686"/>
        <dbReference type="ChEBI" id="CHEBI:15378"/>
        <dbReference type="ChEBI" id="CHEBI:16389"/>
        <dbReference type="ChEBI" id="CHEBI:17976"/>
        <dbReference type="ChEBI" id="CHEBI:57692"/>
        <dbReference type="ChEBI" id="CHEBI:58307"/>
        <dbReference type="EC" id="1.5.5.1"/>
    </reaction>
</comment>
<dbReference type="SUPFAM" id="SSF51905">
    <property type="entry name" value="FAD/NAD(P)-binding domain"/>
    <property type="match status" value="1"/>
</dbReference>
<dbReference type="InterPro" id="IPR017896">
    <property type="entry name" value="4Fe4S_Fe-S-bd"/>
</dbReference>